<organism evidence="1 2">
    <name type="scientific">Kitasatospora viridis</name>
    <dbReference type="NCBI Taxonomy" id="281105"/>
    <lineage>
        <taxon>Bacteria</taxon>
        <taxon>Bacillati</taxon>
        <taxon>Actinomycetota</taxon>
        <taxon>Actinomycetes</taxon>
        <taxon>Kitasatosporales</taxon>
        <taxon>Streptomycetaceae</taxon>
        <taxon>Kitasatospora</taxon>
    </lineage>
</organism>
<dbReference type="PANTHER" id="PTHR37816:SF1">
    <property type="entry name" value="TOXIN"/>
    <property type="match status" value="1"/>
</dbReference>
<dbReference type="SUPFAM" id="SSF52540">
    <property type="entry name" value="P-loop containing nucleoside triphosphate hydrolases"/>
    <property type="match status" value="1"/>
</dbReference>
<evidence type="ECO:0000313" key="2">
    <source>
        <dbReference type="Proteomes" id="UP000317940"/>
    </source>
</evidence>
<dbReference type="Proteomes" id="UP000317940">
    <property type="component" value="Unassembled WGS sequence"/>
</dbReference>
<gene>
    <name evidence="1" type="ORF">FHX73_14116</name>
</gene>
<name>A0A561T694_9ACTN</name>
<dbReference type="InterPro" id="IPR052922">
    <property type="entry name" value="Cytidylate_Kinase-2"/>
</dbReference>
<dbReference type="EMBL" id="VIWT01000004">
    <property type="protein sequence ID" value="TWF82634.1"/>
    <property type="molecule type" value="Genomic_DNA"/>
</dbReference>
<dbReference type="GO" id="GO:0016301">
    <property type="term" value="F:kinase activity"/>
    <property type="evidence" value="ECO:0007669"/>
    <property type="project" value="UniProtKB-KW"/>
</dbReference>
<protein>
    <submittedName>
        <fullName evidence="1">Adenylate kinase family enzyme</fullName>
    </submittedName>
</protein>
<proteinExistence type="predicted"/>
<comment type="caution">
    <text evidence="1">The sequence shown here is derived from an EMBL/GenBank/DDBJ whole genome shotgun (WGS) entry which is preliminary data.</text>
</comment>
<dbReference type="OrthoDB" id="3199600at2"/>
<accession>A0A561T694</accession>
<keyword evidence="2" id="KW-1185">Reference proteome</keyword>
<dbReference type="InterPro" id="IPR027417">
    <property type="entry name" value="P-loop_NTPase"/>
</dbReference>
<dbReference type="Gene3D" id="3.40.50.300">
    <property type="entry name" value="P-loop containing nucleotide triphosphate hydrolases"/>
    <property type="match status" value="1"/>
</dbReference>
<dbReference type="PANTHER" id="PTHR37816">
    <property type="entry name" value="YALI0E33011P"/>
    <property type="match status" value="1"/>
</dbReference>
<keyword evidence="1" id="KW-0418">Kinase</keyword>
<evidence type="ECO:0000313" key="1">
    <source>
        <dbReference type="EMBL" id="TWF82634.1"/>
    </source>
</evidence>
<keyword evidence="1" id="KW-0808">Transferase</keyword>
<sequence>MSCATARIVLAGICGAGKTTLARRLAAHHGLRHVEIDALYHGPNWQPRPQFEADVESLTRGDGWIADSSSYPQVADLLWSRADTVVWLDLPRRQVMARVLRRSLRRALGRERLWNGNRETPAAWLSRAHPLRLAWREHAARRRQVADRLAADPPPEVRLVHLTTAREAADWLHRLTSETSEGALSP</sequence>
<dbReference type="AlphaFoldDB" id="A0A561T694"/>
<dbReference type="RefSeq" id="WP_145909925.1">
    <property type="nucleotide sequence ID" value="NZ_BAAAMZ010000017.1"/>
</dbReference>
<reference evidence="1 2" key="1">
    <citation type="submission" date="2019-06" db="EMBL/GenBank/DDBJ databases">
        <title>Sequencing the genomes of 1000 actinobacteria strains.</title>
        <authorList>
            <person name="Klenk H.-P."/>
        </authorList>
    </citation>
    <scope>NUCLEOTIDE SEQUENCE [LARGE SCALE GENOMIC DNA]</scope>
    <source>
        <strain evidence="1 2">DSM 44826</strain>
    </source>
</reference>